<keyword evidence="14" id="KW-1185">Reference proteome</keyword>
<dbReference type="Pfam" id="PF21687">
    <property type="entry name" value="T2SSK_1st"/>
    <property type="match status" value="1"/>
</dbReference>
<evidence type="ECO:0000256" key="4">
    <source>
        <dbReference type="ARBA" id="ARBA00022475"/>
    </source>
</evidence>
<gene>
    <name evidence="13" type="ORF">SAMN05421749_101630</name>
</gene>
<comment type="subcellular location">
    <subcellularLocation>
        <location evidence="1 10">Cell inner membrane</location>
    </subcellularLocation>
</comment>
<accession>A0A1G6H1K2</accession>
<evidence type="ECO:0000256" key="6">
    <source>
        <dbReference type="ARBA" id="ARBA00022692"/>
    </source>
</evidence>
<dbReference type="PANTHER" id="PTHR38831">
    <property type="entry name" value="TYPE II SECRETION SYSTEM PROTEIN K"/>
    <property type="match status" value="1"/>
</dbReference>
<keyword evidence="5 10" id="KW-0997">Cell inner membrane</keyword>
<dbReference type="SUPFAM" id="SSF54523">
    <property type="entry name" value="Pili subunits"/>
    <property type="match status" value="1"/>
</dbReference>
<organism evidence="13 14">
    <name type="scientific">Acinetobacter marinus</name>
    <dbReference type="NCBI Taxonomy" id="281375"/>
    <lineage>
        <taxon>Bacteria</taxon>
        <taxon>Pseudomonadati</taxon>
        <taxon>Pseudomonadota</taxon>
        <taxon>Gammaproteobacteria</taxon>
        <taxon>Moraxellales</taxon>
        <taxon>Moraxellaceae</taxon>
        <taxon>Acinetobacter</taxon>
    </lineage>
</organism>
<evidence type="ECO:0000313" key="13">
    <source>
        <dbReference type="EMBL" id="SDB87785.1"/>
    </source>
</evidence>
<dbReference type="GO" id="GO:0005886">
    <property type="term" value="C:plasma membrane"/>
    <property type="evidence" value="ECO:0007669"/>
    <property type="project" value="UniProtKB-SubCell"/>
</dbReference>
<reference evidence="14" key="1">
    <citation type="submission" date="2016-09" db="EMBL/GenBank/DDBJ databases">
        <authorList>
            <person name="Varghese N."/>
            <person name="Submissions S."/>
        </authorList>
    </citation>
    <scope>NUCLEOTIDE SEQUENCE [LARGE SCALE GENOMIC DNA]</scope>
    <source>
        <strain evidence="14">ANC 3699</strain>
    </source>
</reference>
<keyword evidence="3 10" id="KW-0813">Transport</keyword>
<keyword evidence="9 10" id="KW-0472">Membrane</keyword>
<dbReference type="Gene3D" id="3.30.1300.30">
    <property type="entry name" value="GSPII I/J protein-like"/>
    <property type="match status" value="1"/>
</dbReference>
<keyword evidence="6 11" id="KW-0812">Transmembrane</keyword>
<name>A0A1G6H1K2_9GAMM</name>
<dbReference type="Gene3D" id="1.10.40.60">
    <property type="entry name" value="EpsJ-like"/>
    <property type="match status" value="2"/>
</dbReference>
<keyword evidence="7" id="KW-0653">Protein transport</keyword>
<protein>
    <recommendedName>
        <fullName evidence="10">Type II secretion system protein K</fullName>
    </recommendedName>
</protein>
<dbReference type="RefSeq" id="WP_092615777.1">
    <property type="nucleotide sequence ID" value="NZ_FMYK01000001.1"/>
</dbReference>
<proteinExistence type="inferred from homology"/>
<evidence type="ECO:0000256" key="8">
    <source>
        <dbReference type="ARBA" id="ARBA00022989"/>
    </source>
</evidence>
<evidence type="ECO:0000313" key="14">
    <source>
        <dbReference type="Proteomes" id="UP000242317"/>
    </source>
</evidence>
<evidence type="ECO:0000256" key="11">
    <source>
        <dbReference type="SAM" id="Phobius"/>
    </source>
</evidence>
<dbReference type="SUPFAM" id="SSF158544">
    <property type="entry name" value="GspK insert domain-like"/>
    <property type="match status" value="1"/>
</dbReference>
<evidence type="ECO:0000256" key="9">
    <source>
        <dbReference type="ARBA" id="ARBA00023136"/>
    </source>
</evidence>
<evidence type="ECO:0000259" key="12">
    <source>
        <dbReference type="Pfam" id="PF21687"/>
    </source>
</evidence>
<dbReference type="EMBL" id="FMYK01000001">
    <property type="protein sequence ID" value="SDB87785.1"/>
    <property type="molecule type" value="Genomic_DNA"/>
</dbReference>
<dbReference type="GO" id="GO:0009306">
    <property type="term" value="P:protein secretion"/>
    <property type="evidence" value="ECO:0007669"/>
    <property type="project" value="InterPro"/>
</dbReference>
<dbReference type="InterPro" id="IPR049031">
    <property type="entry name" value="T2SSK_SAM-like_1st"/>
</dbReference>
<keyword evidence="8 11" id="KW-1133">Transmembrane helix</keyword>
<dbReference type="InterPro" id="IPR005628">
    <property type="entry name" value="GspK"/>
</dbReference>
<comment type="similarity">
    <text evidence="2 10">Belongs to the GSP K family.</text>
</comment>
<evidence type="ECO:0000256" key="3">
    <source>
        <dbReference type="ARBA" id="ARBA00022448"/>
    </source>
</evidence>
<dbReference type="PIRSF" id="PIRSF002786">
    <property type="entry name" value="XcpX"/>
    <property type="match status" value="1"/>
</dbReference>
<dbReference type="InterPro" id="IPR038072">
    <property type="entry name" value="GspK_central_sf"/>
</dbReference>
<feature type="domain" description="T2SS protein K first SAM-like" evidence="12">
    <location>
        <begin position="114"/>
        <end position="216"/>
    </location>
</feature>
<evidence type="ECO:0000256" key="2">
    <source>
        <dbReference type="ARBA" id="ARBA00007246"/>
    </source>
</evidence>
<sequence length="329" mass="37266">MTKPNHFPVNYHFSKSSQSGVALLTILIMVVLATILAVSILRYQNANLEETKLLLRQDQALQYAWSAEYFFSELLIQDGKDNSTDSLNESWAQPFPPFPVEDGVVTGQLHDEQGRFNLNSLLNENGEKNETAVLFFQAMLERLNLDPNLVEAVIDWQDADNETVGAMGAENSYYQGVQAGYLAPNQMFSSAKQLQWVRGFEGESYQRIAPYITALPSRSTKININTADPFILACLNPQLDPMMVANTMQTQRQNLQTLNSFSDLWNLDGFSAVTTDREKFSALFDVSSSYFVADIQVMLSERKRSIQTHLYRSKEAVQSYQHDWHGADF</sequence>
<evidence type="ECO:0000256" key="5">
    <source>
        <dbReference type="ARBA" id="ARBA00022519"/>
    </source>
</evidence>
<keyword evidence="4 10" id="KW-1003">Cell membrane</keyword>
<evidence type="ECO:0000256" key="7">
    <source>
        <dbReference type="ARBA" id="ARBA00022927"/>
    </source>
</evidence>
<dbReference type="PANTHER" id="PTHR38831:SF1">
    <property type="entry name" value="TYPE II SECRETION SYSTEM PROTEIN K-RELATED"/>
    <property type="match status" value="1"/>
</dbReference>
<feature type="transmembrane region" description="Helical" evidence="11">
    <location>
        <begin position="20"/>
        <end position="43"/>
    </location>
</feature>
<evidence type="ECO:0000256" key="10">
    <source>
        <dbReference type="PIRNR" id="PIRNR002786"/>
    </source>
</evidence>
<dbReference type="NCBIfam" id="NF037980">
    <property type="entry name" value="T2SS_GspK"/>
    <property type="match status" value="1"/>
</dbReference>
<dbReference type="AlphaFoldDB" id="A0A1G6H1K2"/>
<dbReference type="OrthoDB" id="5293133at2"/>
<dbReference type="InterPro" id="IPR045584">
    <property type="entry name" value="Pilin-like"/>
</dbReference>
<evidence type="ECO:0000256" key="1">
    <source>
        <dbReference type="ARBA" id="ARBA00004533"/>
    </source>
</evidence>
<dbReference type="Proteomes" id="UP000242317">
    <property type="component" value="Unassembled WGS sequence"/>
</dbReference>